<sequence>MVQSVERALNILEELRRIKDESKGIGVLELSRILELKSSTVHNLLKTLLQHQYVEKIEETKKYRLGPACYNLVKEKLITNRLAKAAEPAMLNLSQKINESIVLAVYYQGERFVISKVESRQPLKVDTSFSLAPDAYGSVTGRTLLSQLTDKELKDYTKRHRFPGEKWNGINNFVSLQRELIKIKREKMAIRQDKQICALAVSIIGEELIASLGIYLPSVRFKGKHKREIIKGLKDAAKEASIRFNY</sequence>
<comment type="caution">
    <text evidence="6">The sequence shown here is derived from an EMBL/GenBank/DDBJ whole genome shotgun (WGS) entry which is preliminary data.</text>
</comment>
<feature type="domain" description="HTH iclR-type" evidence="4">
    <location>
        <begin position="2"/>
        <end position="67"/>
    </location>
</feature>
<keyword evidence="2" id="KW-0238">DNA-binding</keyword>
<dbReference type="InterPro" id="IPR029016">
    <property type="entry name" value="GAF-like_dom_sf"/>
</dbReference>
<evidence type="ECO:0008006" key="8">
    <source>
        <dbReference type="Google" id="ProtNLM"/>
    </source>
</evidence>
<dbReference type="AlphaFoldDB" id="A0A2M7E964"/>
<proteinExistence type="predicted"/>
<dbReference type="InterPro" id="IPR014757">
    <property type="entry name" value="Tscrpt_reg_IclR_C"/>
</dbReference>
<accession>A0A2M7E964</accession>
<dbReference type="InterPro" id="IPR036390">
    <property type="entry name" value="WH_DNA-bd_sf"/>
</dbReference>
<feature type="domain" description="IclR-ED" evidence="5">
    <location>
        <begin position="68"/>
        <end position="246"/>
    </location>
</feature>
<gene>
    <name evidence="6" type="ORF">COS11_02975</name>
</gene>
<dbReference type="PANTHER" id="PTHR30136:SF24">
    <property type="entry name" value="HTH-TYPE TRANSCRIPTIONAL REPRESSOR ALLR"/>
    <property type="match status" value="1"/>
</dbReference>
<evidence type="ECO:0000256" key="1">
    <source>
        <dbReference type="ARBA" id="ARBA00023015"/>
    </source>
</evidence>
<dbReference type="InterPro" id="IPR036388">
    <property type="entry name" value="WH-like_DNA-bd_sf"/>
</dbReference>
<dbReference type="GO" id="GO:0045892">
    <property type="term" value="P:negative regulation of DNA-templated transcription"/>
    <property type="evidence" value="ECO:0007669"/>
    <property type="project" value="TreeGrafter"/>
</dbReference>
<dbReference type="InterPro" id="IPR005471">
    <property type="entry name" value="Tscrpt_reg_IclR_N"/>
</dbReference>
<reference evidence="7" key="1">
    <citation type="submission" date="2017-09" db="EMBL/GenBank/DDBJ databases">
        <title>Depth-based differentiation of microbial function through sediment-hosted aquifers and enrichment of novel symbionts in the deep terrestrial subsurface.</title>
        <authorList>
            <person name="Probst A.J."/>
            <person name="Ladd B."/>
            <person name="Jarett J.K."/>
            <person name="Geller-Mcgrath D.E."/>
            <person name="Sieber C.M.K."/>
            <person name="Emerson J.B."/>
            <person name="Anantharaman K."/>
            <person name="Thomas B.C."/>
            <person name="Malmstrom R."/>
            <person name="Stieglmeier M."/>
            <person name="Klingl A."/>
            <person name="Woyke T."/>
            <person name="Ryan C.M."/>
            <person name="Banfield J.F."/>
        </authorList>
    </citation>
    <scope>NUCLEOTIDE SEQUENCE [LARGE SCALE GENOMIC DNA]</scope>
</reference>
<keyword evidence="3" id="KW-0804">Transcription</keyword>
<dbReference type="PANTHER" id="PTHR30136">
    <property type="entry name" value="HELIX-TURN-HELIX TRANSCRIPTIONAL REGULATOR, ICLR FAMILY"/>
    <property type="match status" value="1"/>
</dbReference>
<dbReference type="Pfam" id="PF01614">
    <property type="entry name" value="IclR_C"/>
    <property type="match status" value="1"/>
</dbReference>
<evidence type="ECO:0000313" key="7">
    <source>
        <dbReference type="Proteomes" id="UP000228886"/>
    </source>
</evidence>
<dbReference type="Gene3D" id="3.30.450.40">
    <property type="match status" value="1"/>
</dbReference>
<evidence type="ECO:0000256" key="3">
    <source>
        <dbReference type="ARBA" id="ARBA00023163"/>
    </source>
</evidence>
<dbReference type="SMART" id="SM00346">
    <property type="entry name" value="HTH_ICLR"/>
    <property type="match status" value="1"/>
</dbReference>
<dbReference type="Proteomes" id="UP000228886">
    <property type="component" value="Unassembled WGS sequence"/>
</dbReference>
<dbReference type="PROSITE" id="PS51077">
    <property type="entry name" value="HTH_ICLR"/>
    <property type="match status" value="1"/>
</dbReference>
<organism evidence="6 7">
    <name type="scientific">bacterium (Candidatus Ratteibacteria) CG01_land_8_20_14_3_00_40_19</name>
    <dbReference type="NCBI Taxonomy" id="2014290"/>
    <lineage>
        <taxon>Bacteria</taxon>
        <taxon>Candidatus Ratteibacteria</taxon>
    </lineage>
</organism>
<dbReference type="GO" id="GO:0003700">
    <property type="term" value="F:DNA-binding transcription factor activity"/>
    <property type="evidence" value="ECO:0007669"/>
    <property type="project" value="TreeGrafter"/>
</dbReference>
<keyword evidence="1" id="KW-0805">Transcription regulation</keyword>
<dbReference type="GO" id="GO:0003677">
    <property type="term" value="F:DNA binding"/>
    <property type="evidence" value="ECO:0007669"/>
    <property type="project" value="UniProtKB-KW"/>
</dbReference>
<dbReference type="InterPro" id="IPR050707">
    <property type="entry name" value="HTH_MetabolicPath_Reg"/>
</dbReference>
<evidence type="ECO:0000256" key="2">
    <source>
        <dbReference type="ARBA" id="ARBA00023125"/>
    </source>
</evidence>
<dbReference type="Gene3D" id="1.10.10.10">
    <property type="entry name" value="Winged helix-like DNA-binding domain superfamily/Winged helix DNA-binding domain"/>
    <property type="match status" value="1"/>
</dbReference>
<evidence type="ECO:0000259" key="5">
    <source>
        <dbReference type="PROSITE" id="PS51078"/>
    </source>
</evidence>
<dbReference type="EMBL" id="PETL01000145">
    <property type="protein sequence ID" value="PIV64282.1"/>
    <property type="molecule type" value="Genomic_DNA"/>
</dbReference>
<name>A0A2M7E964_9BACT</name>
<dbReference type="Pfam" id="PF09339">
    <property type="entry name" value="HTH_IclR"/>
    <property type="match status" value="1"/>
</dbReference>
<dbReference type="SUPFAM" id="SSF46785">
    <property type="entry name" value="Winged helix' DNA-binding domain"/>
    <property type="match status" value="1"/>
</dbReference>
<protein>
    <recommendedName>
        <fullName evidence="8">IclR family transcriptional regulator</fullName>
    </recommendedName>
</protein>
<dbReference type="PROSITE" id="PS51078">
    <property type="entry name" value="ICLR_ED"/>
    <property type="match status" value="1"/>
</dbReference>
<dbReference type="SUPFAM" id="SSF55781">
    <property type="entry name" value="GAF domain-like"/>
    <property type="match status" value="1"/>
</dbReference>
<evidence type="ECO:0000259" key="4">
    <source>
        <dbReference type="PROSITE" id="PS51077"/>
    </source>
</evidence>
<evidence type="ECO:0000313" key="6">
    <source>
        <dbReference type="EMBL" id="PIV64282.1"/>
    </source>
</evidence>